<dbReference type="GO" id="GO:0009099">
    <property type="term" value="P:L-valine biosynthetic process"/>
    <property type="evidence" value="ECO:0007669"/>
    <property type="project" value="TreeGrafter"/>
</dbReference>
<dbReference type="InterPro" id="IPR036038">
    <property type="entry name" value="Aminotransferase-like"/>
</dbReference>
<comment type="cofactor">
    <cofactor evidence="1">
        <name>pyridoxal 5'-phosphate</name>
        <dbReference type="ChEBI" id="CHEBI:597326"/>
    </cofactor>
</comment>
<dbReference type="Gene3D" id="3.30.470.10">
    <property type="match status" value="2"/>
</dbReference>
<protein>
    <submittedName>
        <fullName evidence="7">Branched-chain-amino-acid aminotransferase</fullName>
    </submittedName>
</protein>
<sequence>MGLTNHKGLDASNIILRLLPEDQQPPPPQLDDPSRRGRNLHTAHILTVNWTADGGWEAPEISPYGKLALEPTASVLHYATEAFVRTSLCFVKVVPLINVTIVQEGLKVYRGWDGKLRLFRPWLNCQRMLRSNAYVGLPSFSVDELLTLLATFARIECPHWLPHPGSSLYLRPSMIGTGSALGMQKPAEALFFLFGALFPQSTGNQCANLLASSPDQVRAWPGGFGCAKIGANYGPTMPAQTDARENGCTSTLWLFAEDGQVTESGGSNFFVIWRREDDENVLELVTCSVTDRLILNGITRRSILELARERLSHTSTGAAELPCLEVREGRFVIHDIFKAQKAGRLLEAFITGTSASVTPVAGIKWKAEEITIPVNLLGFTSMFHKWLDNIIYGVESHDWAYIVPEI</sequence>
<gene>
    <name evidence="7" type="ORF">Aud_006813</name>
</gene>
<comment type="caution">
    <text evidence="7">The sequence shown here is derived from an EMBL/GenBank/DDBJ whole genome shotgun (WGS) entry which is preliminary data.</text>
</comment>
<dbReference type="GO" id="GO:0009098">
    <property type="term" value="P:L-leucine biosynthetic process"/>
    <property type="evidence" value="ECO:0007669"/>
    <property type="project" value="TreeGrafter"/>
</dbReference>
<evidence type="ECO:0000256" key="4">
    <source>
        <dbReference type="ARBA" id="ARBA00022679"/>
    </source>
</evidence>
<feature type="modified residue" description="N6-(pyridoxal phosphate)lysine" evidence="6">
    <location>
        <position position="228"/>
    </location>
</feature>
<accession>A0A8E0QW22</accession>
<organism evidence="7 8">
    <name type="scientific">Aspergillus udagawae</name>
    <dbReference type="NCBI Taxonomy" id="91492"/>
    <lineage>
        <taxon>Eukaryota</taxon>
        <taxon>Fungi</taxon>
        <taxon>Dikarya</taxon>
        <taxon>Ascomycota</taxon>
        <taxon>Pezizomycotina</taxon>
        <taxon>Eurotiomycetes</taxon>
        <taxon>Eurotiomycetidae</taxon>
        <taxon>Eurotiales</taxon>
        <taxon>Aspergillaceae</taxon>
        <taxon>Aspergillus</taxon>
        <taxon>Aspergillus subgen. Fumigati</taxon>
    </lineage>
</organism>
<keyword evidence="3 7" id="KW-0032">Aminotransferase</keyword>
<evidence type="ECO:0000256" key="2">
    <source>
        <dbReference type="ARBA" id="ARBA00009320"/>
    </source>
</evidence>
<evidence type="ECO:0000256" key="1">
    <source>
        <dbReference type="ARBA" id="ARBA00001933"/>
    </source>
</evidence>
<keyword evidence="5" id="KW-0663">Pyridoxal phosphate</keyword>
<dbReference type="InterPro" id="IPR043131">
    <property type="entry name" value="BCAT-like_N"/>
</dbReference>
<dbReference type="Gene3D" id="3.20.10.10">
    <property type="entry name" value="D-amino Acid Aminotransferase, subunit A, domain 2"/>
    <property type="match status" value="1"/>
</dbReference>
<dbReference type="GeneID" id="66994290"/>
<comment type="similarity">
    <text evidence="2">Belongs to the class-IV pyridoxal-phosphate-dependent aminotransferase family.</text>
</comment>
<reference evidence="7" key="1">
    <citation type="journal article" date="2015" name="Genome Announc.">
        <title>Draft Genome Sequence of the Pathogenic Filamentous Fungus Aspergillus udagawae Strain IFM 46973T.</title>
        <authorList>
            <person name="Kusuya Y."/>
            <person name="Takahashi-Nakaguchi A."/>
            <person name="Takahashi H."/>
            <person name="Yaguchi T."/>
        </authorList>
    </citation>
    <scope>NUCLEOTIDE SEQUENCE</scope>
    <source>
        <strain evidence="7">IFM 46973</strain>
    </source>
</reference>
<dbReference type="GO" id="GO:0004084">
    <property type="term" value="F:branched-chain-amino-acid transaminase activity"/>
    <property type="evidence" value="ECO:0007669"/>
    <property type="project" value="InterPro"/>
</dbReference>
<proteinExistence type="inferred from homology"/>
<dbReference type="PIRSF" id="PIRSF006468">
    <property type="entry name" value="BCAT1"/>
    <property type="match status" value="1"/>
</dbReference>
<dbReference type="Proteomes" id="UP000036893">
    <property type="component" value="Unassembled WGS sequence"/>
</dbReference>
<dbReference type="SUPFAM" id="SSF56752">
    <property type="entry name" value="D-aminoacid aminotransferase-like PLP-dependent enzymes"/>
    <property type="match status" value="1"/>
</dbReference>
<dbReference type="InterPro" id="IPR005786">
    <property type="entry name" value="B_amino_transII"/>
</dbReference>
<dbReference type="AlphaFoldDB" id="A0A8E0QW22"/>
<keyword evidence="4" id="KW-0808">Transferase</keyword>
<dbReference type="InterPro" id="IPR043132">
    <property type="entry name" value="BCAT-like_C"/>
</dbReference>
<evidence type="ECO:0000256" key="5">
    <source>
        <dbReference type="ARBA" id="ARBA00022898"/>
    </source>
</evidence>
<name>A0A8E0QW22_9EURO</name>
<dbReference type="PANTHER" id="PTHR11825">
    <property type="entry name" value="SUBGROUP IIII AMINOTRANSFERASE"/>
    <property type="match status" value="1"/>
</dbReference>
<dbReference type="InterPro" id="IPR001544">
    <property type="entry name" value="Aminotrans_IV"/>
</dbReference>
<dbReference type="EMBL" id="BBXM02000004">
    <property type="protein sequence ID" value="GIC90379.1"/>
    <property type="molecule type" value="Genomic_DNA"/>
</dbReference>
<evidence type="ECO:0000313" key="8">
    <source>
        <dbReference type="Proteomes" id="UP000036893"/>
    </source>
</evidence>
<dbReference type="Pfam" id="PF01063">
    <property type="entry name" value="Aminotran_4"/>
    <property type="match status" value="1"/>
</dbReference>
<evidence type="ECO:0000256" key="3">
    <source>
        <dbReference type="ARBA" id="ARBA00022576"/>
    </source>
</evidence>
<evidence type="ECO:0000313" key="7">
    <source>
        <dbReference type="EMBL" id="GIC90379.1"/>
    </source>
</evidence>
<dbReference type="PANTHER" id="PTHR11825:SF69">
    <property type="entry name" value="BRANCHED-CHAIN-AMINO-ACID AMINOTRANSFERASE"/>
    <property type="match status" value="1"/>
</dbReference>
<dbReference type="RefSeq" id="XP_043147645.1">
    <property type="nucleotide sequence ID" value="XM_043291710.1"/>
</dbReference>
<reference evidence="7" key="2">
    <citation type="submission" date="2021-01" db="EMBL/GenBank/DDBJ databases">
        <title>Pan-genome distribution and transcriptional activeness of fungal secondary metabolism genes in Aspergillus section Fumigati.</title>
        <authorList>
            <person name="Takahashi H."/>
            <person name="Umemura M."/>
            <person name="Ninomiya A."/>
            <person name="Kusuya Y."/>
            <person name="Urayama S."/>
            <person name="Shimizu M."/>
            <person name="Watanabe A."/>
            <person name="Kamei K."/>
            <person name="Yaguchi T."/>
            <person name="Hagiwara D."/>
        </authorList>
    </citation>
    <scope>NUCLEOTIDE SEQUENCE</scope>
    <source>
        <strain evidence="7">IFM 46973</strain>
    </source>
</reference>
<evidence type="ECO:0000256" key="6">
    <source>
        <dbReference type="PIRSR" id="PIRSR006468-1"/>
    </source>
</evidence>
<dbReference type="GO" id="GO:0005739">
    <property type="term" value="C:mitochondrion"/>
    <property type="evidence" value="ECO:0007669"/>
    <property type="project" value="TreeGrafter"/>
</dbReference>